<proteinExistence type="predicted"/>
<comment type="caution">
    <text evidence="2">The sequence shown here is derived from an EMBL/GenBank/DDBJ whole genome shotgun (WGS) entry which is preliminary data.</text>
</comment>
<sequence length="246" mass="29043">MLVKKRERENNTAAAIARSACEGKSRQRVSRRNIIISYDDAREAENILDLNLHVLLSAFFFLNREIISNQNQNKQAILGKYFHFLPHYFNHCDNRSSHLSRAVVSPTLDRSIRFLNCQTESQRQSGCALVVSRNSVTIKLIFKSLRFLFFFFLMKISCTERTSYFNLKLNTRVIHILISARTIISPSAPFSLIPTIARYEFHRKRQIFKIRRKRTRDKRQETFSNYKLHFILILINQFLPAYLCFN</sequence>
<evidence type="ECO:0000313" key="2">
    <source>
        <dbReference type="EMBL" id="KAL0121209.1"/>
    </source>
</evidence>
<dbReference type="EMBL" id="JADYXP020000007">
    <property type="protein sequence ID" value="KAL0121209.1"/>
    <property type="molecule type" value="Genomic_DNA"/>
</dbReference>
<protein>
    <submittedName>
        <fullName evidence="2">Uncharacterized protein</fullName>
    </submittedName>
</protein>
<dbReference type="AlphaFoldDB" id="A0AAW2FYZ6"/>
<name>A0AAW2FYZ6_9HYME</name>
<keyword evidence="3" id="KW-1185">Reference proteome</keyword>
<keyword evidence="1" id="KW-1133">Transmembrane helix</keyword>
<dbReference type="Proteomes" id="UP001430953">
    <property type="component" value="Unassembled WGS sequence"/>
</dbReference>
<keyword evidence="1" id="KW-0812">Transmembrane</keyword>
<evidence type="ECO:0000256" key="1">
    <source>
        <dbReference type="SAM" id="Phobius"/>
    </source>
</evidence>
<gene>
    <name evidence="2" type="ORF">PUN28_008708</name>
</gene>
<accession>A0AAW2FYZ6</accession>
<evidence type="ECO:0000313" key="3">
    <source>
        <dbReference type="Proteomes" id="UP001430953"/>
    </source>
</evidence>
<keyword evidence="1" id="KW-0472">Membrane</keyword>
<reference evidence="2 3" key="1">
    <citation type="submission" date="2023-03" db="EMBL/GenBank/DDBJ databases">
        <title>High recombination rates correlate with genetic variation in Cardiocondyla obscurior ants.</title>
        <authorList>
            <person name="Errbii M."/>
        </authorList>
    </citation>
    <scope>NUCLEOTIDE SEQUENCE [LARGE SCALE GENOMIC DNA]</scope>
    <source>
        <strain evidence="2">Alpha-2009</strain>
        <tissue evidence="2">Whole body</tissue>
    </source>
</reference>
<organism evidence="2 3">
    <name type="scientific">Cardiocondyla obscurior</name>
    <dbReference type="NCBI Taxonomy" id="286306"/>
    <lineage>
        <taxon>Eukaryota</taxon>
        <taxon>Metazoa</taxon>
        <taxon>Ecdysozoa</taxon>
        <taxon>Arthropoda</taxon>
        <taxon>Hexapoda</taxon>
        <taxon>Insecta</taxon>
        <taxon>Pterygota</taxon>
        <taxon>Neoptera</taxon>
        <taxon>Endopterygota</taxon>
        <taxon>Hymenoptera</taxon>
        <taxon>Apocrita</taxon>
        <taxon>Aculeata</taxon>
        <taxon>Formicoidea</taxon>
        <taxon>Formicidae</taxon>
        <taxon>Myrmicinae</taxon>
        <taxon>Cardiocondyla</taxon>
    </lineage>
</organism>
<feature type="transmembrane region" description="Helical" evidence="1">
    <location>
        <begin position="222"/>
        <end position="243"/>
    </location>
</feature>